<accession>A0A6P7N4U8</accession>
<organism evidence="9 10">
    <name type="scientific">Betta splendens</name>
    <name type="common">Siamese fighting fish</name>
    <dbReference type="NCBI Taxonomy" id="158456"/>
    <lineage>
        <taxon>Eukaryota</taxon>
        <taxon>Metazoa</taxon>
        <taxon>Chordata</taxon>
        <taxon>Craniata</taxon>
        <taxon>Vertebrata</taxon>
        <taxon>Euteleostomi</taxon>
        <taxon>Actinopterygii</taxon>
        <taxon>Neopterygii</taxon>
        <taxon>Teleostei</taxon>
        <taxon>Neoteleostei</taxon>
        <taxon>Acanthomorphata</taxon>
        <taxon>Anabantaria</taxon>
        <taxon>Anabantiformes</taxon>
        <taxon>Anabantoidei</taxon>
        <taxon>Osphronemidae</taxon>
        <taxon>Betta</taxon>
    </lineage>
</organism>
<evidence type="ECO:0000256" key="7">
    <source>
        <dbReference type="SAM" id="Phobius"/>
    </source>
</evidence>
<dbReference type="FunCoup" id="A0A6P7N4U8">
    <property type="interactions" value="306"/>
</dbReference>
<feature type="transmembrane region" description="Helical" evidence="7">
    <location>
        <begin position="353"/>
        <end position="372"/>
    </location>
</feature>
<evidence type="ECO:0000256" key="3">
    <source>
        <dbReference type="ARBA" id="ARBA00022692"/>
    </source>
</evidence>
<keyword evidence="9" id="KW-1185">Reference proteome</keyword>
<evidence type="ECO:0000256" key="4">
    <source>
        <dbReference type="ARBA" id="ARBA00022989"/>
    </source>
</evidence>
<feature type="transmembrane region" description="Helical" evidence="7">
    <location>
        <begin position="314"/>
        <end position="333"/>
    </location>
</feature>
<protein>
    <submittedName>
        <fullName evidence="10">Major facilitator superfamily domain-containing protein 6-like</fullName>
    </submittedName>
</protein>
<feature type="transmembrane region" description="Helical" evidence="7">
    <location>
        <begin position="191"/>
        <end position="211"/>
    </location>
</feature>
<feature type="compositionally biased region" description="Acidic residues" evidence="6">
    <location>
        <begin position="133"/>
        <end position="143"/>
    </location>
</feature>
<feature type="domain" description="Major facilitator superfamily associated" evidence="8">
    <location>
        <begin position="20"/>
        <end position="473"/>
    </location>
</feature>
<dbReference type="OrthoDB" id="515887at2759"/>
<dbReference type="SUPFAM" id="SSF103473">
    <property type="entry name" value="MFS general substrate transporter"/>
    <property type="match status" value="1"/>
</dbReference>
<dbReference type="InterPro" id="IPR036259">
    <property type="entry name" value="MFS_trans_sf"/>
</dbReference>
<dbReference type="InterPro" id="IPR051717">
    <property type="entry name" value="MFS_MFSD6"/>
</dbReference>
<evidence type="ECO:0000256" key="1">
    <source>
        <dbReference type="ARBA" id="ARBA00004141"/>
    </source>
</evidence>
<keyword evidence="4 7" id="KW-1133">Transmembrane helix</keyword>
<evidence type="ECO:0000259" key="8">
    <source>
        <dbReference type="Pfam" id="PF12832"/>
    </source>
</evidence>
<proteinExistence type="inferred from homology"/>
<feature type="compositionally biased region" description="Acidic residues" evidence="6">
    <location>
        <begin position="511"/>
        <end position="526"/>
    </location>
</feature>
<keyword evidence="5 7" id="KW-0472">Membrane</keyword>
<dbReference type="Gene3D" id="1.20.1250.20">
    <property type="entry name" value="MFS general substrate transporter like domains"/>
    <property type="match status" value="2"/>
</dbReference>
<evidence type="ECO:0000313" key="9">
    <source>
        <dbReference type="Proteomes" id="UP000515150"/>
    </source>
</evidence>
<feature type="compositionally biased region" description="Basic residues" evidence="6">
    <location>
        <begin position="533"/>
        <end position="545"/>
    </location>
</feature>
<feature type="region of interest" description="Disordered" evidence="6">
    <location>
        <begin position="509"/>
        <end position="545"/>
    </location>
</feature>
<feature type="transmembrane region" description="Helical" evidence="7">
    <location>
        <begin position="272"/>
        <end position="293"/>
    </location>
</feature>
<gene>
    <name evidence="10" type="primary">mfsd6l</name>
</gene>
<name>A0A6P7N4U8_BETSP</name>
<comment type="subcellular location">
    <subcellularLocation>
        <location evidence="1">Membrane</location>
        <topology evidence="1">Multi-pass membrane protein</topology>
    </subcellularLocation>
</comment>
<dbReference type="Pfam" id="PF12832">
    <property type="entry name" value="MFS_1_like"/>
    <property type="match status" value="1"/>
</dbReference>
<evidence type="ECO:0000256" key="2">
    <source>
        <dbReference type="ARBA" id="ARBA00005241"/>
    </source>
</evidence>
<dbReference type="GO" id="GO:0016020">
    <property type="term" value="C:membrane"/>
    <property type="evidence" value="ECO:0007669"/>
    <property type="project" value="UniProtKB-SubCell"/>
</dbReference>
<reference evidence="10" key="1">
    <citation type="submission" date="2025-08" db="UniProtKB">
        <authorList>
            <consortium name="RefSeq"/>
        </authorList>
    </citation>
    <scope>IDENTIFICATION</scope>
</reference>
<evidence type="ECO:0000313" key="10">
    <source>
        <dbReference type="RefSeq" id="XP_029014455.1"/>
    </source>
</evidence>
<dbReference type="CTD" id="162387"/>
<dbReference type="Proteomes" id="UP000515150">
    <property type="component" value="Chromosome 8"/>
</dbReference>
<dbReference type="KEGG" id="bspl:114860202"/>
<sequence length="545" mass="57668">MMTSNKQIDVRRALVLSGAFSFLCSGARFCLLPFLTLCLRRWGLSPVLTGCVLGTKHLVTLLWSPAAALLSQHYDRRRTVICGSLVCSAAAALVLLLIPSVGVHTQNYSCNTSDPGAGPTLNVTNGTAPTAEDVGEQNAESDDTTMTPSNISEAVTSNISSVDGSEGTKVAQKSDVHSGFLAQLQTLDPRYQLFFLVLMAVLVWELVSAPLDWTVDDGLYEYLDFAEAADRHGGARLWALLGAACGAGSAGLLVSLLSCLLAHGAHRSAVHFYTYGAVTVLALPVATYLPLYLNQKRNRAAGLLKAVRLVCGSPRALLCGATTLLAGAAGSAVDDFLLWQMQDHGSSELHMGLGLSAALLTQASFPLLAGLASKLLSPARVLVLGAAGLALQCFYYSLLWGPWAALPGQLLGGVGAGAFWWAVSVQSEEVAAPGAERSVGRVYAGLCLPLGRSLGSFAGGLLAQRLGLPWLFRGAALVLMLWCLVLPLLQCQAPHQRRINYSRLLAADASEASDSESEQDGDGSDMSDDRSNKNRSGRKPKQWID</sequence>
<dbReference type="AlphaFoldDB" id="A0A6P7N4U8"/>
<dbReference type="PANTHER" id="PTHR16172:SF41">
    <property type="entry name" value="MAJOR FACILITATOR SUPERFAMILY DOMAIN-CONTAINING PROTEIN 6-LIKE"/>
    <property type="match status" value="1"/>
</dbReference>
<feature type="transmembrane region" description="Helical" evidence="7">
    <location>
        <begin position="470"/>
        <end position="489"/>
    </location>
</feature>
<dbReference type="GeneID" id="114860202"/>
<feature type="transmembrane region" description="Helical" evidence="7">
    <location>
        <begin position="45"/>
        <end position="68"/>
    </location>
</feature>
<evidence type="ECO:0000256" key="6">
    <source>
        <dbReference type="SAM" id="MobiDB-lite"/>
    </source>
</evidence>
<feature type="transmembrane region" description="Helical" evidence="7">
    <location>
        <begin position="80"/>
        <end position="98"/>
    </location>
</feature>
<feature type="region of interest" description="Disordered" evidence="6">
    <location>
        <begin position="119"/>
        <end position="148"/>
    </location>
</feature>
<dbReference type="RefSeq" id="XP_029014455.1">
    <property type="nucleotide sequence ID" value="XM_029158622.3"/>
</dbReference>
<dbReference type="PANTHER" id="PTHR16172">
    <property type="entry name" value="MAJOR FACILITATOR SUPERFAMILY DOMAIN-CONTAINING PROTEIN 6-LIKE"/>
    <property type="match status" value="1"/>
</dbReference>
<evidence type="ECO:0000256" key="5">
    <source>
        <dbReference type="ARBA" id="ARBA00023136"/>
    </source>
</evidence>
<comment type="similarity">
    <text evidence="2">Belongs to the major facilitator superfamily. MFSD6 family.</text>
</comment>
<dbReference type="InterPro" id="IPR024989">
    <property type="entry name" value="MFS_assoc_dom"/>
</dbReference>
<keyword evidence="3 7" id="KW-0812">Transmembrane</keyword>
<feature type="transmembrane region" description="Helical" evidence="7">
    <location>
        <begin position="379"/>
        <end position="398"/>
    </location>
</feature>
<feature type="transmembrane region" description="Helical" evidence="7">
    <location>
        <begin position="237"/>
        <end position="266"/>
    </location>
</feature>